<protein>
    <submittedName>
        <fullName evidence="1">Hemolytic lectin</fullName>
    </submittedName>
</protein>
<dbReference type="Gene3D" id="2.80.10.50">
    <property type="match status" value="1"/>
</dbReference>
<dbReference type="PANTHER" id="PTHR39244:SF5">
    <property type="entry name" value="NATTERIN-3-LIKE"/>
    <property type="match status" value="1"/>
</dbReference>
<dbReference type="PANTHER" id="PTHR39244">
    <property type="entry name" value="NATTERIN-4"/>
    <property type="match status" value="1"/>
</dbReference>
<comment type="caution">
    <text evidence="1">The sequence shown here is derived from an EMBL/GenBank/DDBJ whole genome shotgun (WGS) entry which is preliminary data.</text>
</comment>
<dbReference type="Gene3D" id="2.170.15.10">
    <property type="entry name" value="Proaerolysin, chain A, domain 3"/>
    <property type="match status" value="1"/>
</dbReference>
<dbReference type="SUPFAM" id="SSF56973">
    <property type="entry name" value="Aerolisin/ETX pore-forming domain"/>
    <property type="match status" value="1"/>
</dbReference>
<proteinExistence type="predicted"/>
<organism evidence="1 2">
    <name type="scientific">Rhodocollybia butyracea</name>
    <dbReference type="NCBI Taxonomy" id="206335"/>
    <lineage>
        <taxon>Eukaryota</taxon>
        <taxon>Fungi</taxon>
        <taxon>Dikarya</taxon>
        <taxon>Basidiomycota</taxon>
        <taxon>Agaricomycotina</taxon>
        <taxon>Agaricomycetes</taxon>
        <taxon>Agaricomycetidae</taxon>
        <taxon>Agaricales</taxon>
        <taxon>Marasmiineae</taxon>
        <taxon>Omphalotaceae</taxon>
        <taxon>Rhodocollybia</taxon>
    </lineage>
</organism>
<evidence type="ECO:0000313" key="2">
    <source>
        <dbReference type="Proteomes" id="UP000772434"/>
    </source>
</evidence>
<dbReference type="AlphaFoldDB" id="A0A9P5PUG2"/>
<sequence>MSDPVYVPPRGIYFRLLSYHIQHVLSSRIHIEPQVFLSPVEEQCTDQLYTVVTADETSSEESQKHPGLFLLKNRETGYVLCTSANRSVGQLHDVSNDCWFRFEAGPEALKNRFRICCPSLNMVLVCNNDGGPLVGAYIPTGPQDSDLVDQYFSFLFEEMEIVQIQYDLDQARTSSTKPHVVMKQMASNNTSTTQQMTLEKDENETHTALWKYTSGFPLSAGTSLKALVPVIRETKFSVELVSNEMMKFSDPNFFTKSWKASFSVNVDAGQTVRVASTVTRGQVEVPYTMFLRSTIAHIEVETKGIWIGESTWDLRHSTSIVKD</sequence>
<name>A0A9P5PUG2_9AGAR</name>
<dbReference type="Proteomes" id="UP000772434">
    <property type="component" value="Unassembled WGS sequence"/>
</dbReference>
<dbReference type="OrthoDB" id="4948898at2759"/>
<reference evidence="1" key="1">
    <citation type="submission" date="2020-11" db="EMBL/GenBank/DDBJ databases">
        <authorList>
            <consortium name="DOE Joint Genome Institute"/>
            <person name="Ahrendt S."/>
            <person name="Riley R."/>
            <person name="Andreopoulos W."/>
            <person name="Labutti K."/>
            <person name="Pangilinan J."/>
            <person name="Ruiz-Duenas F.J."/>
            <person name="Barrasa J.M."/>
            <person name="Sanchez-Garcia M."/>
            <person name="Camarero S."/>
            <person name="Miyauchi S."/>
            <person name="Serrano A."/>
            <person name="Linde D."/>
            <person name="Babiker R."/>
            <person name="Drula E."/>
            <person name="Ayuso-Fernandez I."/>
            <person name="Pacheco R."/>
            <person name="Padilla G."/>
            <person name="Ferreira P."/>
            <person name="Barriuso J."/>
            <person name="Kellner H."/>
            <person name="Castanera R."/>
            <person name="Alfaro M."/>
            <person name="Ramirez L."/>
            <person name="Pisabarro A.G."/>
            <person name="Kuo A."/>
            <person name="Tritt A."/>
            <person name="Lipzen A."/>
            <person name="He G."/>
            <person name="Yan M."/>
            <person name="Ng V."/>
            <person name="Cullen D."/>
            <person name="Martin F."/>
            <person name="Rosso M.-N."/>
            <person name="Henrissat B."/>
            <person name="Hibbett D."/>
            <person name="Martinez A.T."/>
            <person name="Grigoriev I.V."/>
        </authorList>
    </citation>
    <scope>NUCLEOTIDE SEQUENCE</scope>
    <source>
        <strain evidence="1">AH 40177</strain>
    </source>
</reference>
<dbReference type="EMBL" id="JADNRY010000023">
    <property type="protein sequence ID" value="KAF9072621.1"/>
    <property type="molecule type" value="Genomic_DNA"/>
</dbReference>
<keyword evidence="2" id="KW-1185">Reference proteome</keyword>
<dbReference type="InterPro" id="IPR053237">
    <property type="entry name" value="Natterin_C"/>
</dbReference>
<gene>
    <name evidence="1" type="ORF">BDP27DRAFT_1320293</name>
</gene>
<evidence type="ECO:0000313" key="1">
    <source>
        <dbReference type="EMBL" id="KAF9072621.1"/>
    </source>
</evidence>
<accession>A0A9P5PUG2</accession>